<evidence type="ECO:0000256" key="7">
    <source>
        <dbReference type="SAM" id="Phobius"/>
    </source>
</evidence>
<keyword evidence="5 7" id="KW-1133">Transmembrane helix</keyword>
<dbReference type="Pfam" id="PF01694">
    <property type="entry name" value="Rhomboid"/>
    <property type="match status" value="1"/>
</dbReference>
<gene>
    <name evidence="10" type="ORF">E4634_06105</name>
</gene>
<organism evidence="10 11">
    <name type="scientific">Mangrovimicrobium sediminis</name>
    <dbReference type="NCBI Taxonomy" id="2562682"/>
    <lineage>
        <taxon>Bacteria</taxon>
        <taxon>Pseudomonadati</taxon>
        <taxon>Pseudomonadota</taxon>
        <taxon>Gammaproteobacteria</taxon>
        <taxon>Cellvibrionales</taxon>
        <taxon>Halieaceae</taxon>
        <taxon>Mangrovimicrobium</taxon>
    </lineage>
</organism>
<evidence type="ECO:0000256" key="6">
    <source>
        <dbReference type="ARBA" id="ARBA00023136"/>
    </source>
</evidence>
<dbReference type="RefSeq" id="WP_135441853.1">
    <property type="nucleotide sequence ID" value="NZ_SRLE01000005.1"/>
</dbReference>
<feature type="transmembrane region" description="Helical" evidence="7">
    <location>
        <begin position="261"/>
        <end position="280"/>
    </location>
</feature>
<proteinExistence type="inferred from homology"/>
<feature type="domain" description="Rhomboid protease N-terminal" evidence="9">
    <location>
        <begin position="7"/>
        <end position="67"/>
    </location>
</feature>
<dbReference type="AlphaFoldDB" id="A0A4Z0M5J4"/>
<evidence type="ECO:0000313" key="11">
    <source>
        <dbReference type="Proteomes" id="UP000298050"/>
    </source>
</evidence>
<keyword evidence="6 7" id="KW-0472">Membrane</keyword>
<dbReference type="EMBL" id="SRLE01000005">
    <property type="protein sequence ID" value="TGD74771.1"/>
    <property type="molecule type" value="Genomic_DNA"/>
</dbReference>
<evidence type="ECO:0000259" key="9">
    <source>
        <dbReference type="Pfam" id="PF16733"/>
    </source>
</evidence>
<comment type="similarity">
    <text evidence="2">Belongs to the peptidase S54 family.</text>
</comment>
<dbReference type="Gene3D" id="3.30.70.2080">
    <property type="match status" value="1"/>
</dbReference>
<evidence type="ECO:0000256" key="5">
    <source>
        <dbReference type="ARBA" id="ARBA00022989"/>
    </source>
</evidence>
<accession>A0A4Z0M5J4</accession>
<evidence type="ECO:0000259" key="8">
    <source>
        <dbReference type="Pfam" id="PF01694"/>
    </source>
</evidence>
<protein>
    <submittedName>
        <fullName evidence="10">Rhomboid family intramembrane serine protease</fullName>
    </submittedName>
</protein>
<feature type="transmembrane region" description="Helical" evidence="7">
    <location>
        <begin position="139"/>
        <end position="161"/>
    </location>
</feature>
<keyword evidence="3 7" id="KW-0812">Transmembrane</keyword>
<dbReference type="InterPro" id="IPR038244">
    <property type="entry name" value="NRho_sf"/>
</dbReference>
<reference evidence="10 11" key="1">
    <citation type="submission" date="2019-04" db="EMBL/GenBank/DDBJ databases">
        <title>Taxonomy of novel Haliea sp. from mangrove soil of West Coast of India.</title>
        <authorList>
            <person name="Verma A."/>
            <person name="Kumar P."/>
            <person name="Krishnamurthi S."/>
        </authorList>
    </citation>
    <scope>NUCLEOTIDE SEQUENCE [LARGE SCALE GENOMIC DNA]</scope>
    <source>
        <strain evidence="10 11">SAOS-164</strain>
    </source>
</reference>
<dbReference type="PANTHER" id="PTHR43731:SF14">
    <property type="entry name" value="PRESENILIN-ASSOCIATED RHOMBOID-LIKE PROTEIN, MITOCHONDRIAL"/>
    <property type="match status" value="1"/>
</dbReference>
<evidence type="ECO:0000256" key="3">
    <source>
        <dbReference type="ARBA" id="ARBA00022692"/>
    </source>
</evidence>
<dbReference type="Pfam" id="PF16733">
    <property type="entry name" value="NRho"/>
    <property type="match status" value="1"/>
</dbReference>
<dbReference type="InterPro" id="IPR022764">
    <property type="entry name" value="Peptidase_S54_rhomboid_dom"/>
</dbReference>
<sequence>MTQLHIVLTTSLEEDLLPLATLLRSRGLPHKVYEEDGQQVLAVYDAAHVAPVRELYRAWRAGEVRIEMRGERAVDRRPLVQWRQARQAPVTAAVIALCVAVYVATLFLPWLRPQLTFLPYHLQPGGVSFGSMNGEYWRLVTPVLLHFGLLHIAFNLLWFWVFGAPLERVLGKFNYLGVLLVIAVSSNFSQFLASGPGPFGGMSGVVYGVLGFAAVAPVLQPAWPIRVPTTVVVFMLGWLLVCMTGVLEVLGFGAIANAAHFSGLVAGALLGAVFGGLSRLERSAGG</sequence>
<evidence type="ECO:0000313" key="10">
    <source>
        <dbReference type="EMBL" id="TGD74771.1"/>
    </source>
</evidence>
<dbReference type="PANTHER" id="PTHR43731">
    <property type="entry name" value="RHOMBOID PROTEASE"/>
    <property type="match status" value="1"/>
</dbReference>
<feature type="transmembrane region" description="Helical" evidence="7">
    <location>
        <begin position="173"/>
        <end position="193"/>
    </location>
</feature>
<keyword evidence="10" id="KW-0645">Protease</keyword>
<dbReference type="GO" id="GO:0004252">
    <property type="term" value="F:serine-type endopeptidase activity"/>
    <property type="evidence" value="ECO:0007669"/>
    <property type="project" value="InterPro"/>
</dbReference>
<feature type="transmembrane region" description="Helical" evidence="7">
    <location>
        <begin position="90"/>
        <end position="111"/>
    </location>
</feature>
<keyword evidence="4" id="KW-0378">Hydrolase</keyword>
<dbReference type="SUPFAM" id="SSF144091">
    <property type="entry name" value="Rhomboid-like"/>
    <property type="match status" value="1"/>
</dbReference>
<feature type="transmembrane region" description="Helical" evidence="7">
    <location>
        <begin position="231"/>
        <end position="255"/>
    </location>
</feature>
<dbReference type="Proteomes" id="UP000298050">
    <property type="component" value="Unassembled WGS sequence"/>
</dbReference>
<feature type="domain" description="Peptidase S54 rhomboid" evidence="8">
    <location>
        <begin position="134"/>
        <end position="274"/>
    </location>
</feature>
<dbReference type="InterPro" id="IPR050925">
    <property type="entry name" value="Rhomboid_protease_S54"/>
</dbReference>
<dbReference type="GO" id="GO:0016020">
    <property type="term" value="C:membrane"/>
    <property type="evidence" value="ECO:0007669"/>
    <property type="project" value="UniProtKB-SubCell"/>
</dbReference>
<keyword evidence="11" id="KW-1185">Reference proteome</keyword>
<evidence type="ECO:0000256" key="4">
    <source>
        <dbReference type="ARBA" id="ARBA00022801"/>
    </source>
</evidence>
<dbReference type="InterPro" id="IPR035952">
    <property type="entry name" value="Rhomboid-like_sf"/>
</dbReference>
<evidence type="ECO:0000256" key="2">
    <source>
        <dbReference type="ARBA" id="ARBA00009045"/>
    </source>
</evidence>
<comment type="caution">
    <text evidence="10">The sequence shown here is derived from an EMBL/GenBank/DDBJ whole genome shotgun (WGS) entry which is preliminary data.</text>
</comment>
<dbReference type="OrthoDB" id="9778341at2"/>
<dbReference type="GO" id="GO:0006508">
    <property type="term" value="P:proteolysis"/>
    <property type="evidence" value="ECO:0007669"/>
    <property type="project" value="UniProtKB-KW"/>
</dbReference>
<evidence type="ECO:0000256" key="1">
    <source>
        <dbReference type="ARBA" id="ARBA00004141"/>
    </source>
</evidence>
<dbReference type="Gene3D" id="1.20.1540.10">
    <property type="entry name" value="Rhomboid-like"/>
    <property type="match status" value="1"/>
</dbReference>
<feature type="transmembrane region" description="Helical" evidence="7">
    <location>
        <begin position="199"/>
        <end position="219"/>
    </location>
</feature>
<comment type="subcellular location">
    <subcellularLocation>
        <location evidence="1">Membrane</location>
        <topology evidence="1">Multi-pass membrane protein</topology>
    </subcellularLocation>
</comment>
<dbReference type="InterPro" id="IPR031976">
    <property type="entry name" value="NRho"/>
</dbReference>
<name>A0A4Z0M5J4_9GAMM</name>